<feature type="transmembrane region" description="Helical" evidence="7">
    <location>
        <begin position="96"/>
        <end position="118"/>
    </location>
</feature>
<dbReference type="PANTHER" id="PTHR30151">
    <property type="entry name" value="ALKANE SULFONATE ABC TRANSPORTER-RELATED, MEMBRANE SUBUNIT"/>
    <property type="match status" value="1"/>
</dbReference>
<keyword evidence="10" id="KW-1185">Reference proteome</keyword>
<dbReference type="Gene3D" id="1.10.3720.10">
    <property type="entry name" value="MetI-like"/>
    <property type="match status" value="1"/>
</dbReference>
<keyword evidence="3" id="KW-1003">Cell membrane</keyword>
<accession>A0ABS2MUF3</accession>
<comment type="subcellular location">
    <subcellularLocation>
        <location evidence="1 7">Cell membrane</location>
        <topology evidence="1 7">Multi-pass membrane protein</topology>
    </subcellularLocation>
</comment>
<evidence type="ECO:0000256" key="6">
    <source>
        <dbReference type="ARBA" id="ARBA00023136"/>
    </source>
</evidence>
<comment type="similarity">
    <text evidence="7">Belongs to the binding-protein-dependent transport system permease family.</text>
</comment>
<dbReference type="PANTHER" id="PTHR30151:SF0">
    <property type="entry name" value="ABC TRANSPORTER PERMEASE PROTEIN MJ0413-RELATED"/>
    <property type="match status" value="1"/>
</dbReference>
<feature type="transmembrane region" description="Helical" evidence="7">
    <location>
        <begin position="214"/>
        <end position="235"/>
    </location>
</feature>
<keyword evidence="5 7" id="KW-1133">Transmembrane helix</keyword>
<sequence>MTSQYSISRLIRKIYGLIAIFGLWTLLDFAVDSLVIPNPIMTLKYFFAHFTNEIGIHLVYSFYRIVMAISISLLMGVLLGTVMGMTRWGDRILSPIVYLGYPIPKISFLPVFMILFGLGDASKIGLIVSIIVFQIMIGVRDGIKEIPDEVYLSAKSLKLSYQSQFVHVVFPSILPKLISALRIGMGIAISALFFAENYATQYGIGYYIMNNWIMVDYTAMFSGIIGISLMGYVIFTGIDFLEKRLCPWLNADQ</sequence>
<evidence type="ECO:0000313" key="10">
    <source>
        <dbReference type="Proteomes" id="UP000767854"/>
    </source>
</evidence>
<dbReference type="InterPro" id="IPR035906">
    <property type="entry name" value="MetI-like_sf"/>
</dbReference>
<comment type="caution">
    <text evidence="9">The sequence shown here is derived from an EMBL/GenBank/DDBJ whole genome shotgun (WGS) entry which is preliminary data.</text>
</comment>
<proteinExistence type="inferred from homology"/>
<evidence type="ECO:0000256" key="5">
    <source>
        <dbReference type="ARBA" id="ARBA00022989"/>
    </source>
</evidence>
<keyword evidence="2 7" id="KW-0813">Transport</keyword>
<dbReference type="Pfam" id="PF00528">
    <property type="entry name" value="BPD_transp_1"/>
    <property type="match status" value="1"/>
</dbReference>
<dbReference type="RefSeq" id="WP_204665431.1">
    <property type="nucleotide sequence ID" value="NZ_JAFBDT010000046.1"/>
</dbReference>
<feature type="transmembrane region" description="Helical" evidence="7">
    <location>
        <begin position="14"/>
        <end position="36"/>
    </location>
</feature>
<dbReference type="EMBL" id="JAFBDT010000046">
    <property type="protein sequence ID" value="MBM7563007.1"/>
    <property type="molecule type" value="Genomic_DNA"/>
</dbReference>
<reference evidence="9 10" key="1">
    <citation type="submission" date="2021-01" db="EMBL/GenBank/DDBJ databases">
        <title>Genomic Encyclopedia of Type Strains, Phase IV (KMG-IV): sequencing the most valuable type-strain genomes for metagenomic binning, comparative biology and taxonomic classification.</title>
        <authorList>
            <person name="Goeker M."/>
        </authorList>
    </citation>
    <scope>NUCLEOTIDE SEQUENCE [LARGE SCALE GENOMIC DNA]</scope>
    <source>
        <strain evidence="9 10">DSM 24436</strain>
    </source>
</reference>
<name>A0ABS2MUF3_9FIRM</name>
<evidence type="ECO:0000256" key="2">
    <source>
        <dbReference type="ARBA" id="ARBA00022448"/>
    </source>
</evidence>
<feature type="domain" description="ABC transmembrane type-1" evidence="8">
    <location>
        <begin position="58"/>
        <end position="242"/>
    </location>
</feature>
<organism evidence="9 10">
    <name type="scientific">Fusibacter tunisiensis</name>
    <dbReference type="NCBI Taxonomy" id="1008308"/>
    <lineage>
        <taxon>Bacteria</taxon>
        <taxon>Bacillati</taxon>
        <taxon>Bacillota</taxon>
        <taxon>Clostridia</taxon>
        <taxon>Eubacteriales</taxon>
        <taxon>Eubacteriales Family XII. Incertae Sedis</taxon>
        <taxon>Fusibacter</taxon>
    </lineage>
</organism>
<keyword evidence="4 7" id="KW-0812">Transmembrane</keyword>
<evidence type="ECO:0000256" key="4">
    <source>
        <dbReference type="ARBA" id="ARBA00022692"/>
    </source>
</evidence>
<evidence type="ECO:0000256" key="1">
    <source>
        <dbReference type="ARBA" id="ARBA00004651"/>
    </source>
</evidence>
<feature type="transmembrane region" description="Helical" evidence="7">
    <location>
        <begin position="164"/>
        <end position="194"/>
    </location>
</feature>
<gene>
    <name evidence="9" type="ORF">JOC49_002581</name>
</gene>
<evidence type="ECO:0000256" key="3">
    <source>
        <dbReference type="ARBA" id="ARBA00022475"/>
    </source>
</evidence>
<dbReference type="PROSITE" id="PS50928">
    <property type="entry name" value="ABC_TM1"/>
    <property type="match status" value="1"/>
</dbReference>
<dbReference type="SUPFAM" id="SSF161098">
    <property type="entry name" value="MetI-like"/>
    <property type="match status" value="1"/>
</dbReference>
<protein>
    <submittedName>
        <fullName evidence="9">NitT/TauT family transport system permease protein</fullName>
    </submittedName>
</protein>
<keyword evidence="6 7" id="KW-0472">Membrane</keyword>
<evidence type="ECO:0000256" key="7">
    <source>
        <dbReference type="RuleBase" id="RU363032"/>
    </source>
</evidence>
<feature type="transmembrane region" description="Helical" evidence="7">
    <location>
        <begin position="62"/>
        <end position="84"/>
    </location>
</feature>
<dbReference type="Proteomes" id="UP000767854">
    <property type="component" value="Unassembled WGS sequence"/>
</dbReference>
<dbReference type="InterPro" id="IPR000515">
    <property type="entry name" value="MetI-like"/>
</dbReference>
<dbReference type="CDD" id="cd06261">
    <property type="entry name" value="TM_PBP2"/>
    <property type="match status" value="1"/>
</dbReference>
<evidence type="ECO:0000259" key="8">
    <source>
        <dbReference type="PROSITE" id="PS50928"/>
    </source>
</evidence>
<evidence type="ECO:0000313" key="9">
    <source>
        <dbReference type="EMBL" id="MBM7563007.1"/>
    </source>
</evidence>